<dbReference type="Pfam" id="PF01037">
    <property type="entry name" value="AsnC_trans_reg"/>
    <property type="match status" value="1"/>
</dbReference>
<reference evidence="2 3" key="1">
    <citation type="submission" date="2016-08" db="EMBL/GenBank/DDBJ databases">
        <title>A novel genetic cassette of butanologenic Thermoanaerobacterium thermosaccharolyticum that directly convert cellulose to butanol.</title>
        <authorList>
            <person name="Li T."/>
            <person name="He J."/>
        </authorList>
    </citation>
    <scope>NUCLEOTIDE SEQUENCE [LARGE SCALE GENOMIC DNA]</scope>
    <source>
        <strain evidence="2 3">TG57</strain>
    </source>
</reference>
<name>A0A223HXG2_THETR</name>
<dbReference type="InterPro" id="IPR050684">
    <property type="entry name" value="HTH-Siroheme_Decarb"/>
</dbReference>
<dbReference type="SUPFAM" id="SSF46785">
    <property type="entry name" value="Winged helix' DNA-binding domain"/>
    <property type="match status" value="1"/>
</dbReference>
<organism evidence="2 3">
    <name type="scientific">Thermoanaerobacterium thermosaccharolyticum</name>
    <name type="common">Clostridium thermosaccharolyticum</name>
    <dbReference type="NCBI Taxonomy" id="1517"/>
    <lineage>
        <taxon>Bacteria</taxon>
        <taxon>Bacillati</taxon>
        <taxon>Bacillota</taxon>
        <taxon>Clostridia</taxon>
        <taxon>Thermoanaerobacterales</taxon>
        <taxon>Thermoanaerobacteraceae</taxon>
        <taxon>Thermoanaerobacterium</taxon>
    </lineage>
</organism>
<evidence type="ECO:0000313" key="2">
    <source>
        <dbReference type="EMBL" id="AST56964.1"/>
    </source>
</evidence>
<dbReference type="InterPro" id="IPR019888">
    <property type="entry name" value="Tscrpt_reg_AsnC-like"/>
</dbReference>
<dbReference type="PANTHER" id="PTHR43413:SF7">
    <property type="entry name" value="HTH-TYPE TRANSCRIPTIONAL REGULATOR PTR2"/>
    <property type="match status" value="1"/>
</dbReference>
<dbReference type="Gene3D" id="3.30.70.920">
    <property type="match status" value="1"/>
</dbReference>
<feature type="domain" description="Transcription regulator AsnC/Lrp ligand binding" evidence="1">
    <location>
        <begin position="70"/>
        <end position="142"/>
    </location>
</feature>
<gene>
    <name evidence="2" type="ORF">Thert_00818</name>
</gene>
<dbReference type="Proteomes" id="UP000214975">
    <property type="component" value="Chromosome"/>
</dbReference>
<proteinExistence type="predicted"/>
<dbReference type="InterPro" id="IPR019887">
    <property type="entry name" value="Tscrpt_reg_AsnC/Lrp_C"/>
</dbReference>
<dbReference type="InterPro" id="IPR011008">
    <property type="entry name" value="Dimeric_a/b-barrel"/>
</dbReference>
<dbReference type="EMBL" id="CP016893">
    <property type="protein sequence ID" value="AST56964.1"/>
    <property type="molecule type" value="Genomic_DNA"/>
</dbReference>
<dbReference type="AlphaFoldDB" id="A0A223HXG2"/>
<protein>
    <submittedName>
        <fullName evidence="2">AsnC family transcriptional regulator</fullName>
    </submittedName>
</protein>
<dbReference type="InterPro" id="IPR036390">
    <property type="entry name" value="WH_DNA-bd_sf"/>
</dbReference>
<dbReference type="Gene3D" id="1.10.10.10">
    <property type="entry name" value="Winged helix-like DNA-binding domain superfamily/Winged helix DNA-binding domain"/>
    <property type="match status" value="1"/>
</dbReference>
<dbReference type="PANTHER" id="PTHR43413">
    <property type="entry name" value="TRANSCRIPTIONAL REGULATOR, ASNC FAMILY"/>
    <property type="match status" value="1"/>
</dbReference>
<evidence type="ECO:0000259" key="1">
    <source>
        <dbReference type="Pfam" id="PF01037"/>
    </source>
</evidence>
<dbReference type="SUPFAM" id="SSF54909">
    <property type="entry name" value="Dimeric alpha+beta barrel"/>
    <property type="match status" value="1"/>
</dbReference>
<accession>A0A223HXG2</accession>
<evidence type="ECO:0000313" key="3">
    <source>
        <dbReference type="Proteomes" id="UP000214975"/>
    </source>
</evidence>
<dbReference type="SMART" id="SM00344">
    <property type="entry name" value="HTH_ASNC"/>
    <property type="match status" value="1"/>
</dbReference>
<sequence>MMSKKMDIIELLNENSRLTDKQISVITELSEDEVKDIIKNLEEEKVLLKYSTLVNWEKTEKEVVRALIDVRVTPQQGQGFNAIAERIGQYDEVKSVSLISGGYDLSVEVEGKTMKEIAIFVAERLAPIDGVLSTTTHFILKRYKQDGIFFTDGPEDKRLVVTP</sequence>
<dbReference type="InterPro" id="IPR036388">
    <property type="entry name" value="WH-like_DNA-bd_sf"/>
</dbReference>